<organism evidence="7 8">
    <name type="scientific">Jimgerdemannia flammicorona</name>
    <dbReference type="NCBI Taxonomy" id="994334"/>
    <lineage>
        <taxon>Eukaryota</taxon>
        <taxon>Fungi</taxon>
        <taxon>Fungi incertae sedis</taxon>
        <taxon>Mucoromycota</taxon>
        <taxon>Mucoromycotina</taxon>
        <taxon>Endogonomycetes</taxon>
        <taxon>Endogonales</taxon>
        <taxon>Endogonaceae</taxon>
        <taxon>Jimgerdemannia</taxon>
    </lineage>
</organism>
<keyword evidence="4 6" id="KW-1133">Transmembrane helix</keyword>
<feature type="transmembrane region" description="Helical" evidence="6">
    <location>
        <begin position="120"/>
        <end position="140"/>
    </location>
</feature>
<dbReference type="PANTHER" id="PTHR13314:SF2">
    <property type="entry name" value="CALCIUM CHANNEL FLOWER HOMOLOG"/>
    <property type="match status" value="1"/>
</dbReference>
<evidence type="ECO:0000256" key="5">
    <source>
        <dbReference type="ARBA" id="ARBA00023136"/>
    </source>
</evidence>
<evidence type="ECO:0000256" key="6">
    <source>
        <dbReference type="SAM" id="Phobius"/>
    </source>
</evidence>
<keyword evidence="8" id="KW-1185">Reference proteome</keyword>
<gene>
    <name evidence="7" type="ORF">BC938DRAFT_474270</name>
</gene>
<accession>A0A433QZM9</accession>
<dbReference type="EMBL" id="RBNJ01000177">
    <property type="protein sequence ID" value="RUS35195.1"/>
    <property type="molecule type" value="Genomic_DNA"/>
</dbReference>
<dbReference type="PANTHER" id="PTHR13314">
    <property type="entry name" value="CALCIUM CHANNEL FLOWER HOMOLOG"/>
    <property type="match status" value="1"/>
</dbReference>
<keyword evidence="5 6" id="KW-0472">Membrane</keyword>
<evidence type="ECO:0000313" key="7">
    <source>
        <dbReference type="EMBL" id="RUS35195.1"/>
    </source>
</evidence>
<protein>
    <submittedName>
        <fullName evidence="7">Uncharacterized protein</fullName>
    </submittedName>
</protein>
<sequence length="322" mass="36823">MVTPLPLIYGASCFLLLNTNNPHTPSSHQRKTNNKPNNKYGHPRRIHFKEFLPLRAMVRRRWRLKGIRGKFKRVLRKTWQLDKTRFCRKSFPKTFEITWLLEYASNVQSLSLRFFLARPLGLVLSLLSSSSFLVFSTFFITPSSRLLDGKRSVIWSLGFMCGRDINVFVFYHPRPIVDSHRVIAFILVFVELPLCIKFCPTSPKFDAFISKFENAILRAVGYFVFSLVMFLSNLINTSTLIVAAVTLLIGSIFYGKCTELFEAWQYRCPNGDLVPANYFCHCTTLAILTFLSHPILVGIAALKKQPHASSRWTGGTGVDNIV</sequence>
<evidence type="ECO:0000256" key="2">
    <source>
        <dbReference type="ARBA" id="ARBA00005738"/>
    </source>
</evidence>
<dbReference type="AlphaFoldDB" id="A0A433QZM9"/>
<name>A0A433QZM9_9FUNG</name>
<dbReference type="SMART" id="SM01077">
    <property type="entry name" value="Cg6151-P"/>
    <property type="match status" value="1"/>
</dbReference>
<dbReference type="GO" id="GO:0016192">
    <property type="term" value="P:vesicle-mediated transport"/>
    <property type="evidence" value="ECO:0007669"/>
    <property type="project" value="TreeGrafter"/>
</dbReference>
<evidence type="ECO:0000313" key="8">
    <source>
        <dbReference type="Proteomes" id="UP000274822"/>
    </source>
</evidence>
<feature type="transmembrane region" description="Helical" evidence="6">
    <location>
        <begin position="215"/>
        <end position="232"/>
    </location>
</feature>
<evidence type="ECO:0000256" key="1">
    <source>
        <dbReference type="ARBA" id="ARBA00004127"/>
    </source>
</evidence>
<dbReference type="InterPro" id="IPR019365">
    <property type="entry name" value="TVP18/Ca-channel_flower"/>
</dbReference>
<feature type="transmembrane region" description="Helical" evidence="6">
    <location>
        <begin position="276"/>
        <end position="302"/>
    </location>
</feature>
<evidence type="ECO:0000256" key="4">
    <source>
        <dbReference type="ARBA" id="ARBA00022989"/>
    </source>
</evidence>
<evidence type="ECO:0000256" key="3">
    <source>
        <dbReference type="ARBA" id="ARBA00022692"/>
    </source>
</evidence>
<proteinExistence type="inferred from homology"/>
<feature type="transmembrane region" description="Helical" evidence="6">
    <location>
        <begin position="239"/>
        <end position="256"/>
    </location>
</feature>
<dbReference type="GO" id="GO:0012505">
    <property type="term" value="C:endomembrane system"/>
    <property type="evidence" value="ECO:0007669"/>
    <property type="project" value="UniProtKB-SubCell"/>
</dbReference>
<comment type="caution">
    <text evidence="7">The sequence shown here is derived from an EMBL/GenBank/DDBJ whole genome shotgun (WGS) entry which is preliminary data.</text>
</comment>
<dbReference type="GO" id="GO:0016020">
    <property type="term" value="C:membrane"/>
    <property type="evidence" value="ECO:0007669"/>
    <property type="project" value="InterPro"/>
</dbReference>
<comment type="similarity">
    <text evidence="2">Belongs to the TVP18 family.</text>
</comment>
<keyword evidence="3 6" id="KW-0812">Transmembrane</keyword>
<dbReference type="Proteomes" id="UP000274822">
    <property type="component" value="Unassembled WGS sequence"/>
</dbReference>
<reference evidence="7 8" key="1">
    <citation type="journal article" date="2018" name="New Phytol.">
        <title>Phylogenomics of Endogonaceae and evolution of mycorrhizas within Mucoromycota.</title>
        <authorList>
            <person name="Chang Y."/>
            <person name="Desiro A."/>
            <person name="Na H."/>
            <person name="Sandor L."/>
            <person name="Lipzen A."/>
            <person name="Clum A."/>
            <person name="Barry K."/>
            <person name="Grigoriev I.V."/>
            <person name="Martin F.M."/>
            <person name="Stajich J.E."/>
            <person name="Smith M.E."/>
            <person name="Bonito G."/>
            <person name="Spatafora J.W."/>
        </authorList>
    </citation>
    <scope>NUCLEOTIDE SEQUENCE [LARGE SCALE GENOMIC DNA]</scope>
    <source>
        <strain evidence="7 8">AD002</strain>
    </source>
</reference>
<comment type="subcellular location">
    <subcellularLocation>
        <location evidence="1">Endomembrane system</location>
        <topology evidence="1">Multi-pass membrane protein</topology>
    </subcellularLocation>
</comment>
<dbReference type="Pfam" id="PF10233">
    <property type="entry name" value="Cg6151-P"/>
    <property type="match status" value="1"/>
</dbReference>